<dbReference type="InterPro" id="IPR011990">
    <property type="entry name" value="TPR-like_helical_dom_sf"/>
</dbReference>
<comment type="caution">
    <text evidence="8">The sequence shown here is derived from an EMBL/GenBank/DDBJ whole genome shotgun (WGS) entry which is preliminary data.</text>
</comment>
<evidence type="ECO:0000256" key="1">
    <source>
        <dbReference type="ARBA" id="ARBA00022737"/>
    </source>
</evidence>
<sequence>MRGARLRAYVALLALAAYANSLRNGFVFDDNSAIVHNRYARPGEPLWPVLTSRDFWGNDIRRTQSHKSYRPLVTLSYRLNAMLARARAPPGEPLGALPGEPSGAPPSAWGYHATNALLHAAVCALACDVCAACLGDDGGGGRARSAGAARRQLVCATLFALHPVHCEAVANLVGRAELLAACCVCCAFALHARAAADGARAAVAARGTACADVPRVLGGCALFARRARAQPSATAAGVRRRVGRLARGAAARLLPYALVAAAYLLLRVAIMSPRPGDADYEQPPSLHPSRPPPPPPGARAALRALTPAWAAHWSWDATTPSPLLVRKAENPLTTLLRPPTADESPESARTRRVSYWLSALHASCYHALLLLWPAQLSIEYSFDCVPLVASLADPRAWLDLAAAALLGTLVLARLRAALGRGCARACRDTRAAAWLLLPWLPCANVLFPIGTFIAERLLYLPSLGAALCVAQAALPRARAAAATAAPPSPSRRAASPRAAAALGCACAALGVRCLLRNLDWLSDESAFLAARTVCPRSAKLQLQWGTLLRSRGDLDGALAHARLAAAIDPDFCDTAFHEALALVLKGNARDAVPLLNQSLSCAFTVRRALPLLNDMYAQLLAQTPHDAAVHRWAASTYAALPGGHGRAAMHLASAARAVLDGGAPAARAVDDARAALALAPADTELGHLLARALLARASEAERGGEHGAARLAADEAGTVLRALARAGSERGRRRDRRRGGR</sequence>
<evidence type="ECO:0000313" key="8">
    <source>
        <dbReference type="EMBL" id="KAG8457165.1"/>
    </source>
</evidence>
<reference evidence="8" key="1">
    <citation type="submission" date="2021-05" db="EMBL/GenBank/DDBJ databases">
        <title>The genome of the haptophyte Pavlova lutheri (Diacronema luteri, Pavlovales) - a model for lipid biosynthesis in eukaryotic algae.</title>
        <authorList>
            <person name="Hulatt C.J."/>
            <person name="Posewitz M.C."/>
        </authorList>
    </citation>
    <scope>NUCLEOTIDE SEQUENCE</scope>
    <source>
        <strain evidence="8">NIVA-4/92</strain>
    </source>
</reference>
<keyword evidence="3 5" id="KW-0472">Membrane</keyword>
<proteinExistence type="predicted"/>
<dbReference type="PANTHER" id="PTHR44227:SF3">
    <property type="entry name" value="PROTEIN O-MANNOSYL-TRANSFERASE TMTC4"/>
    <property type="match status" value="1"/>
</dbReference>
<dbReference type="PANTHER" id="PTHR44227">
    <property type="match status" value="1"/>
</dbReference>
<name>A0A8J5X789_DIALT</name>
<protein>
    <recommendedName>
        <fullName evidence="7">DUF1736 domain-containing protein</fullName>
    </recommendedName>
</protein>
<dbReference type="GO" id="GO:0005783">
    <property type="term" value="C:endoplasmic reticulum"/>
    <property type="evidence" value="ECO:0007669"/>
    <property type="project" value="TreeGrafter"/>
</dbReference>
<feature type="signal peptide" evidence="6">
    <location>
        <begin position="1"/>
        <end position="21"/>
    </location>
</feature>
<evidence type="ECO:0000256" key="5">
    <source>
        <dbReference type="SAM" id="Phobius"/>
    </source>
</evidence>
<keyword evidence="1" id="KW-0677">Repeat</keyword>
<feature type="compositionally biased region" description="Pro residues" evidence="4">
    <location>
        <begin position="285"/>
        <end position="297"/>
    </location>
</feature>
<keyword evidence="6" id="KW-0732">Signal</keyword>
<evidence type="ECO:0000256" key="6">
    <source>
        <dbReference type="SAM" id="SignalP"/>
    </source>
</evidence>
<keyword evidence="9" id="KW-1185">Reference proteome</keyword>
<dbReference type="Gene3D" id="1.25.40.10">
    <property type="entry name" value="Tetratricopeptide repeat domain"/>
    <property type="match status" value="1"/>
</dbReference>
<evidence type="ECO:0000256" key="4">
    <source>
        <dbReference type="SAM" id="MobiDB-lite"/>
    </source>
</evidence>
<organism evidence="8 9">
    <name type="scientific">Diacronema lutheri</name>
    <name type="common">Unicellular marine alga</name>
    <name type="synonym">Monochrysis lutheri</name>
    <dbReference type="NCBI Taxonomy" id="2081491"/>
    <lineage>
        <taxon>Eukaryota</taxon>
        <taxon>Haptista</taxon>
        <taxon>Haptophyta</taxon>
        <taxon>Pavlovophyceae</taxon>
        <taxon>Pavlovales</taxon>
        <taxon>Pavlovaceae</taxon>
        <taxon>Diacronema</taxon>
    </lineage>
</organism>
<feature type="transmembrane region" description="Helical" evidence="5">
    <location>
        <begin position="353"/>
        <end position="374"/>
    </location>
</feature>
<evidence type="ECO:0000313" key="9">
    <source>
        <dbReference type="Proteomes" id="UP000751190"/>
    </source>
</evidence>
<dbReference type="GO" id="GO:0035269">
    <property type="term" value="P:protein O-linked glycosylation via mannose"/>
    <property type="evidence" value="ECO:0007669"/>
    <property type="project" value="TreeGrafter"/>
</dbReference>
<dbReference type="EMBL" id="JAGTXO010000079">
    <property type="protein sequence ID" value="KAG8457165.1"/>
    <property type="molecule type" value="Genomic_DNA"/>
</dbReference>
<feature type="domain" description="DUF1736" evidence="7">
    <location>
        <begin position="342"/>
        <end position="405"/>
    </location>
</feature>
<evidence type="ECO:0000259" key="7">
    <source>
        <dbReference type="Pfam" id="PF08409"/>
    </source>
</evidence>
<keyword evidence="5" id="KW-0812">Transmembrane</keyword>
<keyword evidence="2" id="KW-0802">TPR repeat</keyword>
<dbReference type="Proteomes" id="UP000751190">
    <property type="component" value="Unassembled WGS sequence"/>
</dbReference>
<feature type="transmembrane region" description="Helical" evidence="5">
    <location>
        <begin position="249"/>
        <end position="266"/>
    </location>
</feature>
<gene>
    <name evidence="8" type="ORF">KFE25_004382</name>
</gene>
<keyword evidence="5" id="KW-1133">Transmembrane helix</keyword>
<dbReference type="Pfam" id="PF08409">
    <property type="entry name" value="TMTC_DUF1736"/>
    <property type="match status" value="1"/>
</dbReference>
<dbReference type="OrthoDB" id="19588at2759"/>
<dbReference type="GO" id="GO:0000030">
    <property type="term" value="F:mannosyltransferase activity"/>
    <property type="evidence" value="ECO:0007669"/>
    <property type="project" value="TreeGrafter"/>
</dbReference>
<dbReference type="InterPro" id="IPR052346">
    <property type="entry name" value="O-mannosyl-transferase_TMTC"/>
</dbReference>
<feature type="transmembrane region" description="Helical" evidence="5">
    <location>
        <begin position="433"/>
        <end position="454"/>
    </location>
</feature>
<evidence type="ECO:0000256" key="2">
    <source>
        <dbReference type="ARBA" id="ARBA00022803"/>
    </source>
</evidence>
<feature type="transmembrane region" description="Helical" evidence="5">
    <location>
        <begin position="394"/>
        <end position="412"/>
    </location>
</feature>
<dbReference type="GO" id="GO:0030968">
    <property type="term" value="P:endoplasmic reticulum unfolded protein response"/>
    <property type="evidence" value="ECO:0007669"/>
    <property type="project" value="TreeGrafter"/>
</dbReference>
<feature type="region of interest" description="Disordered" evidence="4">
    <location>
        <begin position="277"/>
        <end position="299"/>
    </location>
</feature>
<evidence type="ECO:0000256" key="3">
    <source>
        <dbReference type="ARBA" id="ARBA00023136"/>
    </source>
</evidence>
<dbReference type="InterPro" id="IPR013618">
    <property type="entry name" value="TMTC_DUF1736"/>
</dbReference>
<accession>A0A8J5X789</accession>
<dbReference type="OMA" id="RTADWMD"/>
<dbReference type="SUPFAM" id="SSF48452">
    <property type="entry name" value="TPR-like"/>
    <property type="match status" value="1"/>
</dbReference>
<dbReference type="AlphaFoldDB" id="A0A8J5X789"/>
<feature type="chain" id="PRO_5035207719" description="DUF1736 domain-containing protein" evidence="6">
    <location>
        <begin position="22"/>
        <end position="741"/>
    </location>
</feature>